<keyword evidence="3" id="KW-1185">Reference proteome</keyword>
<organism evidence="2 3">
    <name type="scientific">Diplocarpon rosae</name>
    <dbReference type="NCBI Taxonomy" id="946125"/>
    <lineage>
        <taxon>Eukaryota</taxon>
        <taxon>Fungi</taxon>
        <taxon>Dikarya</taxon>
        <taxon>Ascomycota</taxon>
        <taxon>Pezizomycotina</taxon>
        <taxon>Leotiomycetes</taxon>
        <taxon>Helotiales</taxon>
        <taxon>Drepanopezizaceae</taxon>
        <taxon>Diplocarpon</taxon>
    </lineage>
</organism>
<dbReference type="AlphaFoldDB" id="A0AAD9T4X2"/>
<feature type="region of interest" description="Disordered" evidence="1">
    <location>
        <begin position="358"/>
        <end position="381"/>
    </location>
</feature>
<dbReference type="Proteomes" id="UP001285354">
    <property type="component" value="Unassembled WGS sequence"/>
</dbReference>
<name>A0AAD9T4X2_9HELO</name>
<reference evidence="2" key="1">
    <citation type="submission" date="2023-06" db="EMBL/GenBank/DDBJ databases">
        <title>Draft genome of Marssonina rosae.</title>
        <authorList>
            <person name="Cheng Q."/>
        </authorList>
    </citation>
    <scope>NUCLEOTIDE SEQUENCE</scope>
    <source>
        <strain evidence="2">R4</strain>
    </source>
</reference>
<proteinExistence type="predicted"/>
<comment type="caution">
    <text evidence="2">The sequence shown here is derived from an EMBL/GenBank/DDBJ whole genome shotgun (WGS) entry which is preliminary data.</text>
</comment>
<feature type="region of interest" description="Disordered" evidence="1">
    <location>
        <begin position="1"/>
        <end position="31"/>
    </location>
</feature>
<evidence type="ECO:0000313" key="3">
    <source>
        <dbReference type="Proteomes" id="UP001285354"/>
    </source>
</evidence>
<protein>
    <submittedName>
        <fullName evidence="2">Uncharacterized protein</fullName>
    </submittedName>
</protein>
<feature type="region of interest" description="Disordered" evidence="1">
    <location>
        <begin position="194"/>
        <end position="229"/>
    </location>
</feature>
<dbReference type="EMBL" id="JAUBYV010000002">
    <property type="protein sequence ID" value="KAK2628933.1"/>
    <property type="molecule type" value="Genomic_DNA"/>
</dbReference>
<feature type="compositionally biased region" description="Low complexity" evidence="1">
    <location>
        <begin position="194"/>
        <end position="205"/>
    </location>
</feature>
<gene>
    <name evidence="2" type="ORF">QTJ16_002036</name>
</gene>
<evidence type="ECO:0000256" key="1">
    <source>
        <dbReference type="SAM" id="MobiDB-lite"/>
    </source>
</evidence>
<feature type="compositionally biased region" description="Basic and acidic residues" evidence="1">
    <location>
        <begin position="1"/>
        <end position="13"/>
    </location>
</feature>
<sequence length="570" mass="63172">MDRGRVRVRDSHVPSHPAAIPPGVVDAGAPKLIPPPTPVKFPQVTPQAAATVLQRVSLVDLLQTIHRPADIKLSHFEAIGVHVIPDASAQDLIPDPSHLPPREHWNELSAEELVEGNAATQKPLGNGHLSPGVQTYRERQKELRIDNTPAFRTIRRLPAPTGETPARLGNAYEFFKNLELFTAYWPDTSLAATKSESTTNTTNTTTDEEEKEREKEDEQQQQQSLPNHLQTHVRVGNGAQLPPEYRQNLVTAFVKLVAYDFGCNVAFPRIEPRLHLTPSPRASPEPTPPPSHFNSSATFIYRLPVERSSARAGIVEGPVAAVSARATTTFATPADETLDLAREIVAILLTAQQRARDGKTEKRFGDGEWWTTKPRWGGGPGGPIGKEGDQALAPGGAEKFPAATTDDERVAAKMANEVKRQIGGIGDRTPNPAKRPRKSKEGSWMAMYEAYRKMNPPSGTWDRKARYSAIGKVQGQGHDDVFLISALNHHICVVRAKVPEDLLAVLEGEERESWERLEVLRSRWWDLYLKEDRVEAMSVVWGVMSWLMRKVESPHEEKAVVPPGEKMDLS</sequence>
<evidence type="ECO:0000313" key="2">
    <source>
        <dbReference type="EMBL" id="KAK2628933.1"/>
    </source>
</evidence>
<accession>A0AAD9T4X2</accession>